<reference evidence="1" key="1">
    <citation type="submission" date="2021-10" db="EMBL/GenBank/DDBJ databases">
        <title>Melipona bicolor Genome sequencing and assembly.</title>
        <authorList>
            <person name="Araujo N.S."/>
            <person name="Arias M.C."/>
        </authorList>
    </citation>
    <scope>NUCLEOTIDE SEQUENCE</scope>
    <source>
        <strain evidence="1">USP_2M_L1-L4_2017</strain>
        <tissue evidence="1">Whole body</tissue>
    </source>
</reference>
<comment type="caution">
    <text evidence="1">The sequence shown here is derived from an EMBL/GenBank/DDBJ whole genome shotgun (WGS) entry which is preliminary data.</text>
</comment>
<keyword evidence="2" id="KW-1185">Reference proteome</keyword>
<sequence length="85" mass="9413">MLPELEIGGVGENLEAGRSFIREQLTSSTLHFISFIPDACVLLIRISSSSIDGDTSSRYLWIPDEPVTHPVDIQLDNQSLQGRND</sequence>
<name>A0AA40KMU2_9HYME</name>
<gene>
    <name evidence="1" type="ORF">K0M31_005435</name>
</gene>
<evidence type="ECO:0000313" key="2">
    <source>
        <dbReference type="Proteomes" id="UP001177670"/>
    </source>
</evidence>
<organism evidence="1 2">
    <name type="scientific">Melipona bicolor</name>
    <dbReference type="NCBI Taxonomy" id="60889"/>
    <lineage>
        <taxon>Eukaryota</taxon>
        <taxon>Metazoa</taxon>
        <taxon>Ecdysozoa</taxon>
        <taxon>Arthropoda</taxon>
        <taxon>Hexapoda</taxon>
        <taxon>Insecta</taxon>
        <taxon>Pterygota</taxon>
        <taxon>Neoptera</taxon>
        <taxon>Endopterygota</taxon>
        <taxon>Hymenoptera</taxon>
        <taxon>Apocrita</taxon>
        <taxon>Aculeata</taxon>
        <taxon>Apoidea</taxon>
        <taxon>Anthophila</taxon>
        <taxon>Apidae</taxon>
        <taxon>Melipona</taxon>
    </lineage>
</organism>
<accession>A0AA40KMU2</accession>
<protein>
    <submittedName>
        <fullName evidence="1">Uncharacterized protein</fullName>
    </submittedName>
</protein>
<dbReference type="Proteomes" id="UP001177670">
    <property type="component" value="Unassembled WGS sequence"/>
</dbReference>
<dbReference type="EMBL" id="JAHYIQ010000015">
    <property type="protein sequence ID" value="KAK1125899.1"/>
    <property type="molecule type" value="Genomic_DNA"/>
</dbReference>
<dbReference type="AlphaFoldDB" id="A0AA40KMU2"/>
<proteinExistence type="predicted"/>
<evidence type="ECO:0000313" key="1">
    <source>
        <dbReference type="EMBL" id="KAK1125899.1"/>
    </source>
</evidence>